<evidence type="ECO:0000313" key="2">
    <source>
        <dbReference type="EMBL" id="KHG15105.1"/>
    </source>
</evidence>
<sequence length="26" mass="2965">MSETSISYMISCKTLFGIVALIFDYM</sequence>
<name>A0A0B0NQG8_GOSAR</name>
<proteinExistence type="predicted"/>
<keyword evidence="1" id="KW-0472">Membrane</keyword>
<organism evidence="2 3">
    <name type="scientific">Gossypium arboreum</name>
    <name type="common">Tree cotton</name>
    <name type="synonym">Gossypium nanking</name>
    <dbReference type="NCBI Taxonomy" id="29729"/>
    <lineage>
        <taxon>Eukaryota</taxon>
        <taxon>Viridiplantae</taxon>
        <taxon>Streptophyta</taxon>
        <taxon>Embryophyta</taxon>
        <taxon>Tracheophyta</taxon>
        <taxon>Spermatophyta</taxon>
        <taxon>Magnoliopsida</taxon>
        <taxon>eudicotyledons</taxon>
        <taxon>Gunneridae</taxon>
        <taxon>Pentapetalae</taxon>
        <taxon>rosids</taxon>
        <taxon>malvids</taxon>
        <taxon>Malvales</taxon>
        <taxon>Malvaceae</taxon>
        <taxon>Malvoideae</taxon>
        <taxon>Gossypium</taxon>
    </lineage>
</organism>
<dbReference type="EMBL" id="KN402972">
    <property type="protein sequence ID" value="KHG15105.1"/>
    <property type="molecule type" value="Genomic_DNA"/>
</dbReference>
<dbReference type="AlphaFoldDB" id="A0A0B0NQG8"/>
<accession>A0A0B0NQG8</accession>
<feature type="transmembrane region" description="Helical" evidence="1">
    <location>
        <begin position="6"/>
        <end position="25"/>
    </location>
</feature>
<keyword evidence="1" id="KW-0812">Transmembrane</keyword>
<evidence type="ECO:0000256" key="1">
    <source>
        <dbReference type="SAM" id="Phobius"/>
    </source>
</evidence>
<gene>
    <name evidence="2" type="ORF">F383_20191</name>
</gene>
<evidence type="ECO:0000313" key="3">
    <source>
        <dbReference type="Proteomes" id="UP000032142"/>
    </source>
</evidence>
<reference evidence="3" key="1">
    <citation type="submission" date="2014-09" db="EMBL/GenBank/DDBJ databases">
        <authorList>
            <person name="Mudge J."/>
            <person name="Ramaraj T."/>
            <person name="Lindquist I.E."/>
            <person name="Bharti A.K."/>
            <person name="Sundararajan A."/>
            <person name="Cameron C.T."/>
            <person name="Woodward J.E."/>
            <person name="May G.D."/>
            <person name="Brubaker C."/>
            <person name="Broadhvest J."/>
            <person name="Wilkins T.A."/>
        </authorList>
    </citation>
    <scope>NUCLEOTIDE SEQUENCE</scope>
    <source>
        <strain evidence="3">cv. AKA8401</strain>
    </source>
</reference>
<protein>
    <submittedName>
        <fullName evidence="2">Uncharacterized protein</fullName>
    </submittedName>
</protein>
<keyword evidence="1" id="KW-1133">Transmembrane helix</keyword>
<dbReference type="Proteomes" id="UP000032142">
    <property type="component" value="Unassembled WGS sequence"/>
</dbReference>
<keyword evidence="3" id="KW-1185">Reference proteome</keyword>